<dbReference type="InterPro" id="IPR045853">
    <property type="entry name" value="Pep_chain_release_fac_I_sf"/>
</dbReference>
<sequence length="321" mass="36066">MEQELAALKQEVAQWRDLERALLDEREQLGTIEALAREAGNEESPDLQALISESAERTQALDERLRAVELTAFLRGPYDEFPAILTVSAGAGGRDAADWASLLFRMYQRYGERQGWGVVLLSEHRDPEGGVKSATLEARGVKAYGWLRRETGVHRLVRVSPFDASKRRHTSFASVEVMPVLPQATLREIELKPEELKLETARSSGPGGQNVNRRETAVRLTHLPSGITAECQTERTQGANRERATAMLKAKLLTLRLQQHHEEVARERGERADAAWGNQIRSYVLHPYKLVKDHRTGTEHHNPEAVLDGDLQSFIESELTL</sequence>
<dbReference type="Gene3D" id="3.30.160.20">
    <property type="match status" value="1"/>
</dbReference>
<evidence type="ECO:0000256" key="2">
    <source>
        <dbReference type="ARBA" id="ARBA00022481"/>
    </source>
</evidence>
<dbReference type="InterPro" id="IPR000352">
    <property type="entry name" value="Pep_chain_release_fac_I"/>
</dbReference>
<comment type="caution">
    <text evidence="6">The sequence shown here is derived from an EMBL/GenBank/DDBJ whole genome shotgun (WGS) entry which is preliminary data.</text>
</comment>
<dbReference type="SMART" id="SM00937">
    <property type="entry name" value="PCRF"/>
    <property type="match status" value="1"/>
</dbReference>
<dbReference type="InterPro" id="IPR005139">
    <property type="entry name" value="PCRF"/>
</dbReference>
<dbReference type="GO" id="GO:0016149">
    <property type="term" value="F:translation release factor activity, codon specific"/>
    <property type="evidence" value="ECO:0007669"/>
    <property type="project" value="InterPro"/>
</dbReference>
<dbReference type="EMBL" id="MHSZ01000009">
    <property type="protein sequence ID" value="OHA53908.1"/>
    <property type="molecule type" value="Genomic_DNA"/>
</dbReference>
<evidence type="ECO:0000256" key="4">
    <source>
        <dbReference type="NCBIfam" id="TIGR00020"/>
    </source>
</evidence>
<comment type="similarity">
    <text evidence="1">Belongs to the prokaryotic/mitochondrial release factor family.</text>
</comment>
<accession>A0A1G2Q012</accession>
<dbReference type="PANTHER" id="PTHR43116:SF3">
    <property type="entry name" value="CLASS I PEPTIDE CHAIN RELEASE FACTOR"/>
    <property type="match status" value="1"/>
</dbReference>
<dbReference type="PROSITE" id="PS00745">
    <property type="entry name" value="RF_PROK_I"/>
    <property type="match status" value="1"/>
</dbReference>
<dbReference type="Gene3D" id="3.30.70.1660">
    <property type="match status" value="1"/>
</dbReference>
<evidence type="ECO:0000259" key="5">
    <source>
        <dbReference type="PROSITE" id="PS00745"/>
    </source>
</evidence>
<protein>
    <recommendedName>
        <fullName evidence="4">Peptide chain release factor 2</fullName>
    </recommendedName>
</protein>
<dbReference type="PANTHER" id="PTHR43116">
    <property type="entry name" value="PEPTIDE CHAIN RELEASE FACTOR 2"/>
    <property type="match status" value="1"/>
</dbReference>
<dbReference type="Pfam" id="PF03462">
    <property type="entry name" value="PCRF"/>
    <property type="match status" value="1"/>
</dbReference>
<gene>
    <name evidence="6" type="ORF">A2991_04050</name>
</gene>
<dbReference type="GO" id="GO:0005737">
    <property type="term" value="C:cytoplasm"/>
    <property type="evidence" value="ECO:0007669"/>
    <property type="project" value="InterPro"/>
</dbReference>
<dbReference type="AlphaFoldDB" id="A0A1G2Q012"/>
<dbReference type="SUPFAM" id="SSF75620">
    <property type="entry name" value="Release factor"/>
    <property type="match status" value="1"/>
</dbReference>
<evidence type="ECO:0000256" key="3">
    <source>
        <dbReference type="ARBA" id="ARBA00022917"/>
    </source>
</evidence>
<evidence type="ECO:0000313" key="7">
    <source>
        <dbReference type="Proteomes" id="UP000177865"/>
    </source>
</evidence>
<keyword evidence="3" id="KW-0648">Protein biosynthesis</keyword>
<dbReference type="InterPro" id="IPR004374">
    <property type="entry name" value="PrfB"/>
</dbReference>
<proteinExistence type="inferred from homology"/>
<organism evidence="6 7">
    <name type="scientific">Candidatus Terrybacteria bacterium RIFCSPLOWO2_01_FULL_58_14</name>
    <dbReference type="NCBI Taxonomy" id="1802369"/>
    <lineage>
        <taxon>Bacteria</taxon>
        <taxon>Candidatus Terryibacteriota</taxon>
    </lineage>
</organism>
<dbReference type="Proteomes" id="UP000177865">
    <property type="component" value="Unassembled WGS sequence"/>
</dbReference>
<dbReference type="Pfam" id="PF00472">
    <property type="entry name" value="RF-1"/>
    <property type="match status" value="1"/>
</dbReference>
<reference evidence="6 7" key="1">
    <citation type="journal article" date="2016" name="Nat. Commun.">
        <title>Thousands of microbial genomes shed light on interconnected biogeochemical processes in an aquifer system.</title>
        <authorList>
            <person name="Anantharaman K."/>
            <person name="Brown C.T."/>
            <person name="Hug L.A."/>
            <person name="Sharon I."/>
            <person name="Castelle C.J."/>
            <person name="Probst A.J."/>
            <person name="Thomas B.C."/>
            <person name="Singh A."/>
            <person name="Wilkins M.J."/>
            <person name="Karaoz U."/>
            <person name="Brodie E.L."/>
            <person name="Williams K.H."/>
            <person name="Hubbard S.S."/>
            <person name="Banfield J.F."/>
        </authorList>
    </citation>
    <scope>NUCLEOTIDE SEQUENCE [LARGE SCALE GENOMIC DNA]</scope>
</reference>
<dbReference type="NCBIfam" id="TIGR00020">
    <property type="entry name" value="prfB"/>
    <property type="match status" value="1"/>
</dbReference>
<evidence type="ECO:0000256" key="1">
    <source>
        <dbReference type="ARBA" id="ARBA00010835"/>
    </source>
</evidence>
<evidence type="ECO:0000313" key="6">
    <source>
        <dbReference type="EMBL" id="OHA53908.1"/>
    </source>
</evidence>
<keyword evidence="2" id="KW-0488">Methylation</keyword>
<name>A0A1G2Q012_9BACT</name>
<feature type="domain" description="Prokaryotic-type class I peptide chain release factors" evidence="5">
    <location>
        <begin position="202"/>
        <end position="218"/>
    </location>
</feature>